<keyword evidence="5 6" id="KW-0472">Membrane</keyword>
<evidence type="ECO:0000313" key="9">
    <source>
        <dbReference type="Proteomes" id="UP000030982"/>
    </source>
</evidence>
<keyword evidence="2" id="KW-1003">Cell membrane</keyword>
<evidence type="ECO:0000313" key="8">
    <source>
        <dbReference type="EMBL" id="KHL05012.1"/>
    </source>
</evidence>
<comment type="caution">
    <text evidence="8">The sequence shown here is derived from an EMBL/GenBank/DDBJ whole genome shotgun (WGS) entry which is preliminary data.</text>
</comment>
<keyword evidence="4 6" id="KW-1133">Transmembrane helix</keyword>
<protein>
    <recommendedName>
        <fullName evidence="7">Cardiolipin synthase N-terminal domain-containing protein</fullName>
    </recommendedName>
</protein>
<reference evidence="8 9" key="1">
    <citation type="submission" date="2014-09" db="EMBL/GenBank/DDBJ databases">
        <title>Genome sequence of Sinomonas sp. MUSC 117.</title>
        <authorList>
            <person name="Lee L.-H."/>
        </authorList>
    </citation>
    <scope>NUCLEOTIDE SEQUENCE [LARGE SCALE GENOMIC DNA]</scope>
    <source>
        <strain evidence="8 9">MUSC 117</strain>
    </source>
</reference>
<keyword evidence="9" id="KW-1185">Reference proteome</keyword>
<organism evidence="8 9">
    <name type="scientific">Sinomonas humi</name>
    <dbReference type="NCBI Taxonomy" id="1338436"/>
    <lineage>
        <taxon>Bacteria</taxon>
        <taxon>Bacillati</taxon>
        <taxon>Actinomycetota</taxon>
        <taxon>Actinomycetes</taxon>
        <taxon>Micrococcales</taxon>
        <taxon>Micrococcaceae</taxon>
        <taxon>Sinomonas</taxon>
    </lineage>
</organism>
<dbReference type="EMBL" id="JTDL01000037">
    <property type="protein sequence ID" value="KHL05012.1"/>
    <property type="molecule type" value="Genomic_DNA"/>
</dbReference>
<evidence type="ECO:0000256" key="1">
    <source>
        <dbReference type="ARBA" id="ARBA00004651"/>
    </source>
</evidence>
<dbReference type="RefSeq" id="WP_043120039.1">
    <property type="nucleotide sequence ID" value="NZ_JTDL01000037.1"/>
</dbReference>
<accession>A0A0B2ANP4</accession>
<dbReference type="STRING" id="1338436.LK10_03360"/>
<evidence type="ECO:0000256" key="2">
    <source>
        <dbReference type="ARBA" id="ARBA00022475"/>
    </source>
</evidence>
<gene>
    <name evidence="8" type="ORF">LK10_03360</name>
</gene>
<feature type="domain" description="Cardiolipin synthase N-terminal" evidence="7">
    <location>
        <begin position="35"/>
        <end position="75"/>
    </location>
</feature>
<evidence type="ECO:0000256" key="4">
    <source>
        <dbReference type="ARBA" id="ARBA00022989"/>
    </source>
</evidence>
<proteinExistence type="predicted"/>
<dbReference type="AlphaFoldDB" id="A0A0B2ANP4"/>
<feature type="transmembrane region" description="Helical" evidence="6">
    <location>
        <begin position="54"/>
        <end position="73"/>
    </location>
</feature>
<feature type="transmembrane region" description="Helical" evidence="6">
    <location>
        <begin position="21"/>
        <end position="38"/>
    </location>
</feature>
<evidence type="ECO:0000256" key="6">
    <source>
        <dbReference type="SAM" id="Phobius"/>
    </source>
</evidence>
<evidence type="ECO:0000259" key="7">
    <source>
        <dbReference type="Pfam" id="PF13396"/>
    </source>
</evidence>
<sequence>MARRAQRAQKEWKKMSGRRRFWVISFSMLEFGLKLLAWRDLARRPAQQINGRKAAWFAATFINTFGPLAYFIFGRRPAAVSPTHR</sequence>
<evidence type="ECO:0000256" key="5">
    <source>
        <dbReference type="ARBA" id="ARBA00023136"/>
    </source>
</evidence>
<name>A0A0B2ANP4_9MICC</name>
<dbReference type="GO" id="GO:0005886">
    <property type="term" value="C:plasma membrane"/>
    <property type="evidence" value="ECO:0007669"/>
    <property type="project" value="UniProtKB-SubCell"/>
</dbReference>
<keyword evidence="3 6" id="KW-0812">Transmembrane</keyword>
<dbReference type="Proteomes" id="UP000030982">
    <property type="component" value="Unassembled WGS sequence"/>
</dbReference>
<dbReference type="Pfam" id="PF13396">
    <property type="entry name" value="PLDc_N"/>
    <property type="match status" value="1"/>
</dbReference>
<evidence type="ECO:0000256" key="3">
    <source>
        <dbReference type="ARBA" id="ARBA00022692"/>
    </source>
</evidence>
<dbReference type="InterPro" id="IPR027379">
    <property type="entry name" value="CLS_N"/>
</dbReference>
<comment type="subcellular location">
    <subcellularLocation>
        <location evidence="1">Cell membrane</location>
        <topology evidence="1">Multi-pass membrane protein</topology>
    </subcellularLocation>
</comment>